<organism evidence="1">
    <name type="scientific">marine metagenome</name>
    <dbReference type="NCBI Taxonomy" id="408172"/>
    <lineage>
        <taxon>unclassified sequences</taxon>
        <taxon>metagenomes</taxon>
        <taxon>ecological metagenomes</taxon>
    </lineage>
</organism>
<sequence length="130" mass="15162">MGRKILLLEINGLSISAWDMIQNQKYTQTSLVILFPFIEYLSPRNLTKLLWGFVPDLNSEINNKFEFENKNVKMTFETNRQRIGSLIQKIAYIDESNMDKYEILITNREFGSNYPDLEKGIPQSIPITNP</sequence>
<accession>A0A381S1A5</accession>
<proteinExistence type="predicted"/>
<reference evidence="1" key="1">
    <citation type="submission" date="2018-05" db="EMBL/GenBank/DDBJ databases">
        <authorList>
            <person name="Lanie J.A."/>
            <person name="Ng W.-L."/>
            <person name="Kazmierczak K.M."/>
            <person name="Andrzejewski T.M."/>
            <person name="Davidsen T.M."/>
            <person name="Wayne K.J."/>
            <person name="Tettelin H."/>
            <person name="Glass J.I."/>
            <person name="Rusch D."/>
            <person name="Podicherti R."/>
            <person name="Tsui H.-C.T."/>
            <person name="Winkler M.E."/>
        </authorList>
    </citation>
    <scope>NUCLEOTIDE SEQUENCE</scope>
</reference>
<dbReference type="EMBL" id="UINC01002548">
    <property type="protein sequence ID" value="SUZ97862.1"/>
    <property type="molecule type" value="Genomic_DNA"/>
</dbReference>
<dbReference type="AlphaFoldDB" id="A0A381S1A5"/>
<protein>
    <submittedName>
        <fullName evidence="1">Uncharacterized protein</fullName>
    </submittedName>
</protein>
<gene>
    <name evidence="1" type="ORF">METZ01_LOCUS50716</name>
</gene>
<evidence type="ECO:0000313" key="1">
    <source>
        <dbReference type="EMBL" id="SUZ97862.1"/>
    </source>
</evidence>
<name>A0A381S1A5_9ZZZZ</name>